<dbReference type="Pfam" id="PF01613">
    <property type="entry name" value="Flavin_Reduct"/>
    <property type="match status" value="1"/>
</dbReference>
<dbReference type="PANTHER" id="PTHR33798">
    <property type="entry name" value="FLAVOPROTEIN OXYGENASE"/>
    <property type="match status" value="1"/>
</dbReference>
<evidence type="ECO:0000259" key="5">
    <source>
        <dbReference type="SMART" id="SM00903"/>
    </source>
</evidence>
<evidence type="ECO:0000256" key="1">
    <source>
        <dbReference type="ARBA" id="ARBA00001917"/>
    </source>
</evidence>
<reference evidence="6" key="1">
    <citation type="submission" date="2018-05" db="EMBL/GenBank/DDBJ databases">
        <authorList>
            <person name="Lanie J.A."/>
            <person name="Ng W.-L."/>
            <person name="Kazmierczak K.M."/>
            <person name="Andrzejewski T.M."/>
            <person name="Davidsen T.M."/>
            <person name="Wayne K.J."/>
            <person name="Tettelin H."/>
            <person name="Glass J.I."/>
            <person name="Rusch D."/>
            <person name="Podicherti R."/>
            <person name="Tsui H.-C.T."/>
            <person name="Winkler M.E."/>
        </authorList>
    </citation>
    <scope>NUCLEOTIDE SEQUENCE</scope>
</reference>
<dbReference type="Gene3D" id="2.30.110.10">
    <property type="entry name" value="Electron Transport, Fmn-binding Protein, Chain A"/>
    <property type="match status" value="1"/>
</dbReference>
<evidence type="ECO:0000256" key="3">
    <source>
        <dbReference type="ARBA" id="ARBA00022643"/>
    </source>
</evidence>
<gene>
    <name evidence="6" type="ORF">METZ01_LOCUS22772</name>
</gene>
<organism evidence="6">
    <name type="scientific">marine metagenome</name>
    <dbReference type="NCBI Taxonomy" id="408172"/>
    <lineage>
        <taxon>unclassified sequences</taxon>
        <taxon>metagenomes</taxon>
        <taxon>ecological metagenomes</taxon>
    </lineage>
</organism>
<evidence type="ECO:0000313" key="6">
    <source>
        <dbReference type="EMBL" id="SUZ69918.1"/>
    </source>
</evidence>
<comment type="cofactor">
    <cofactor evidence="1">
        <name>FMN</name>
        <dbReference type="ChEBI" id="CHEBI:58210"/>
    </cofactor>
</comment>
<evidence type="ECO:0000256" key="2">
    <source>
        <dbReference type="ARBA" id="ARBA00022630"/>
    </source>
</evidence>
<dbReference type="SMART" id="SM00903">
    <property type="entry name" value="Flavin_Reduct"/>
    <property type="match status" value="1"/>
</dbReference>
<dbReference type="InterPro" id="IPR002563">
    <property type="entry name" value="Flavin_Rdtase-like_dom"/>
</dbReference>
<keyword evidence="2" id="KW-0285">Flavoprotein</keyword>
<evidence type="ECO:0000256" key="4">
    <source>
        <dbReference type="ARBA" id="ARBA00038054"/>
    </source>
</evidence>
<dbReference type="EMBL" id="UINC01001075">
    <property type="protein sequence ID" value="SUZ69918.1"/>
    <property type="molecule type" value="Genomic_DNA"/>
</dbReference>
<proteinExistence type="inferred from homology"/>
<comment type="similarity">
    <text evidence="4">Belongs to the flavoredoxin family.</text>
</comment>
<name>A0A381PTS0_9ZZZZ</name>
<dbReference type="PANTHER" id="PTHR33798:SF5">
    <property type="entry name" value="FLAVIN REDUCTASE LIKE DOMAIN-CONTAINING PROTEIN"/>
    <property type="match status" value="1"/>
</dbReference>
<protein>
    <recommendedName>
        <fullName evidence="5">Flavin reductase like domain-containing protein</fullName>
    </recommendedName>
</protein>
<sequence length="207" mass="22915">MIFDPDTIPFKETHKLMIGSIVPRPIAFVSTASKDGKNNIAPFSYFNGVCSSPPTIMFAPARRGWDGSEKDTLVNIRDTKEFVVNIVSESFSEKMVKCSTDYESDVDEFIVAGLNPLPSEKIISPRLSEAKISFECKLNQIVNIGNGKAGSGFIVIGTIILFHIDDSVIVDGKIDVEKLNPIGRLAGNWYTRPTDNFKIQRTIEPDK</sequence>
<dbReference type="AlphaFoldDB" id="A0A381PTS0"/>
<dbReference type="GO" id="GO:0010181">
    <property type="term" value="F:FMN binding"/>
    <property type="evidence" value="ECO:0007669"/>
    <property type="project" value="InterPro"/>
</dbReference>
<keyword evidence="3" id="KW-0288">FMN</keyword>
<accession>A0A381PTS0</accession>
<dbReference type="InterPro" id="IPR012349">
    <property type="entry name" value="Split_barrel_FMN-bd"/>
</dbReference>
<dbReference type="SUPFAM" id="SSF50475">
    <property type="entry name" value="FMN-binding split barrel"/>
    <property type="match status" value="1"/>
</dbReference>
<feature type="domain" description="Flavin reductase like" evidence="5">
    <location>
        <begin position="19"/>
        <end position="171"/>
    </location>
</feature>